<dbReference type="InterPro" id="IPR001791">
    <property type="entry name" value="Laminin_G"/>
</dbReference>
<evidence type="ECO:0000313" key="4">
    <source>
        <dbReference type="Proteomes" id="UP000235786"/>
    </source>
</evidence>
<protein>
    <submittedName>
        <fullName evidence="3">Uncharacterized protein</fullName>
    </submittedName>
</protein>
<proteinExistence type="predicted"/>
<dbReference type="OrthoDB" id="5287072at2759"/>
<dbReference type="AlphaFoldDB" id="A0A2J6S9E2"/>
<evidence type="ECO:0000259" key="2">
    <source>
        <dbReference type="Pfam" id="PF20254"/>
    </source>
</evidence>
<keyword evidence="4" id="KW-1185">Reference proteome</keyword>
<name>A0A2J6S9E2_HYAVF</name>
<evidence type="ECO:0000259" key="1">
    <source>
        <dbReference type="Pfam" id="PF02210"/>
    </source>
</evidence>
<organism evidence="3 4">
    <name type="scientific">Hyaloscypha variabilis (strain UAMH 11265 / GT02V1 / F)</name>
    <name type="common">Meliniomyces variabilis</name>
    <dbReference type="NCBI Taxonomy" id="1149755"/>
    <lineage>
        <taxon>Eukaryota</taxon>
        <taxon>Fungi</taxon>
        <taxon>Dikarya</taxon>
        <taxon>Ascomycota</taxon>
        <taxon>Pezizomycotina</taxon>
        <taxon>Leotiomycetes</taxon>
        <taxon>Helotiales</taxon>
        <taxon>Hyaloscyphaceae</taxon>
        <taxon>Hyaloscypha</taxon>
        <taxon>Hyaloscypha variabilis</taxon>
    </lineage>
</organism>
<feature type="domain" description="N,N-dimethylformamidase beta subunit-like C-terminal" evidence="2">
    <location>
        <begin position="275"/>
        <end position="690"/>
    </location>
</feature>
<dbReference type="Pfam" id="PF20254">
    <property type="entry name" value="DMFA2_C"/>
    <property type="match status" value="1"/>
</dbReference>
<dbReference type="Proteomes" id="UP000235786">
    <property type="component" value="Unassembled WGS sequence"/>
</dbReference>
<sequence>MALPTSDTEIIGYAEPWIVSPGEQVSSTDEKYSSRLIRLIQGRSGPHAPPVEEEQIHEVEPQHHTCGKYQAARPGSYGLVNSWQEISADDGLEVQFYFQPYLLDVDYCQTLISCLDVKAGSGFAVVLKNSKLQFWFGTQTEKLVVMQSQFPVGRWRWLKVQFRITGTNFQSHVEQIHRVAEKPPKAEDMTTDISAPFILGSKSMLLAAGLFESPEVPTLEPYSFFNGRLDSLTFKSFGSAPKTLIQYDFAKEIGSDEIFDVSGNDRHGVLINAPTRAVKGYDWDGSEPDFTKAKFGYGAIHFHEDDLDDAGWSINFSITIPSTARSGAYAVEVKTEDGTSDKITFFVRPNPDSPAKVALVLSTFTYLAYANEHILPTNGKEIRLGLSVYDVHKDGSGCTFSTSRRPILNIRPGYVHWTLNRPREFSADLLMIGFLERSKIPYNIITDHCLHIKGNAATSQYSTLITGCHPEYPSLQTLDAYTDFAKSGGNIMFLGGNGFYWVSETDPQRLHRLEVRKGDQGCRSITLPPGERMHSLFGGQGGLWRSRGRAPNYLFAIGSCAFGTGQGKPYVKNSQYSEEPAFSWVFGGTEPGELVGVNGFGGGASGDEIDRLDFELGSPSNIVLLASSQQHDDTFGLFNEEQMWPMVNTLGSNCDRVRSDMTYYETSGGGAVFSVGSINWYSSLAWDGYQNNVANITDNVLREFLRRGKGGAKCDRSVEVRMKSKLSMKIAT</sequence>
<gene>
    <name evidence="3" type="ORF">L207DRAFT_560896</name>
</gene>
<evidence type="ECO:0000313" key="3">
    <source>
        <dbReference type="EMBL" id="PMD47381.1"/>
    </source>
</evidence>
<dbReference type="STRING" id="1149755.A0A2J6S9E2"/>
<dbReference type="SUPFAM" id="SSF49899">
    <property type="entry name" value="Concanavalin A-like lectins/glucanases"/>
    <property type="match status" value="1"/>
</dbReference>
<accession>A0A2J6S9E2</accession>
<dbReference type="InterPro" id="IPR046540">
    <property type="entry name" value="DMFA2_C"/>
</dbReference>
<dbReference type="Pfam" id="PF02210">
    <property type="entry name" value="Laminin_G_2"/>
    <property type="match status" value="1"/>
</dbReference>
<feature type="domain" description="Laminin G" evidence="1">
    <location>
        <begin position="121"/>
        <end position="234"/>
    </location>
</feature>
<reference evidence="3 4" key="1">
    <citation type="submission" date="2016-04" db="EMBL/GenBank/DDBJ databases">
        <title>A degradative enzymes factory behind the ericoid mycorrhizal symbiosis.</title>
        <authorList>
            <consortium name="DOE Joint Genome Institute"/>
            <person name="Martino E."/>
            <person name="Morin E."/>
            <person name="Grelet G."/>
            <person name="Kuo A."/>
            <person name="Kohler A."/>
            <person name="Daghino S."/>
            <person name="Barry K."/>
            <person name="Choi C."/>
            <person name="Cichocki N."/>
            <person name="Clum A."/>
            <person name="Copeland A."/>
            <person name="Hainaut M."/>
            <person name="Haridas S."/>
            <person name="Labutti K."/>
            <person name="Lindquist E."/>
            <person name="Lipzen A."/>
            <person name="Khouja H.-R."/>
            <person name="Murat C."/>
            <person name="Ohm R."/>
            <person name="Olson A."/>
            <person name="Spatafora J."/>
            <person name="Veneault-Fourrey C."/>
            <person name="Henrissat B."/>
            <person name="Grigoriev I."/>
            <person name="Martin F."/>
            <person name="Perotto S."/>
        </authorList>
    </citation>
    <scope>NUCLEOTIDE SEQUENCE [LARGE SCALE GENOMIC DNA]</scope>
    <source>
        <strain evidence="3 4">F</strain>
    </source>
</reference>
<dbReference type="EMBL" id="KZ613938">
    <property type="protein sequence ID" value="PMD47381.1"/>
    <property type="molecule type" value="Genomic_DNA"/>
</dbReference>
<dbReference type="InterPro" id="IPR013320">
    <property type="entry name" value="ConA-like_dom_sf"/>
</dbReference>